<feature type="transmembrane region" description="Helical" evidence="6">
    <location>
        <begin position="82"/>
        <end position="98"/>
    </location>
</feature>
<dbReference type="GO" id="GO:0005737">
    <property type="term" value="C:cytoplasm"/>
    <property type="evidence" value="ECO:0007669"/>
    <property type="project" value="TreeGrafter"/>
</dbReference>
<name>A0A5N6L615_9ROSI</name>
<evidence type="ECO:0000256" key="1">
    <source>
        <dbReference type="ARBA" id="ARBA00004370"/>
    </source>
</evidence>
<feature type="transmembrane region" description="Helical" evidence="6">
    <location>
        <begin position="110"/>
        <end position="127"/>
    </location>
</feature>
<organism evidence="7 8">
    <name type="scientific">Carpinus fangiana</name>
    <dbReference type="NCBI Taxonomy" id="176857"/>
    <lineage>
        <taxon>Eukaryota</taxon>
        <taxon>Viridiplantae</taxon>
        <taxon>Streptophyta</taxon>
        <taxon>Embryophyta</taxon>
        <taxon>Tracheophyta</taxon>
        <taxon>Spermatophyta</taxon>
        <taxon>Magnoliopsida</taxon>
        <taxon>eudicotyledons</taxon>
        <taxon>Gunneridae</taxon>
        <taxon>Pentapetalae</taxon>
        <taxon>rosids</taxon>
        <taxon>fabids</taxon>
        <taxon>Fagales</taxon>
        <taxon>Betulaceae</taxon>
        <taxon>Carpinus</taxon>
    </lineage>
</organism>
<sequence length="205" mass="22260">MDAGPTNWQKACFVPTKSDALVVGFRKWLNKYAGGQVDWRGKYSGALPQTPPKEQLMDRYRSHVENCRSCSVAYKGLNVLEVVLKVACIALIGIVAAAKQGAMSAAARTTLASMAVICYASSIWWRFQNSVNSLVRAVADSSHGSGGSAQWAQRLDSPLSWCKKASGFVKETIESDEIEVEREWGTALLLTVDNGRSISGGSQLR</sequence>
<comment type="caution">
    <text evidence="7">The sequence shown here is derived from an EMBL/GenBank/DDBJ whole genome shotgun (WGS) entry which is preliminary data.</text>
</comment>
<keyword evidence="2 6" id="KW-0812">Transmembrane</keyword>
<accession>A0A5N6L615</accession>
<dbReference type="PANTHER" id="PTHR21266:SF32">
    <property type="entry name" value="CHOLESTEROL 7-DESATURASE NVD"/>
    <property type="match status" value="1"/>
</dbReference>
<evidence type="ECO:0000256" key="4">
    <source>
        <dbReference type="ARBA" id="ARBA00023002"/>
    </source>
</evidence>
<keyword evidence="8" id="KW-1185">Reference proteome</keyword>
<dbReference type="OrthoDB" id="426882at2759"/>
<dbReference type="Proteomes" id="UP000327013">
    <property type="component" value="Unassembled WGS sequence"/>
</dbReference>
<dbReference type="GO" id="GO:0016491">
    <property type="term" value="F:oxidoreductase activity"/>
    <property type="evidence" value="ECO:0007669"/>
    <property type="project" value="UniProtKB-KW"/>
</dbReference>
<keyword evidence="4" id="KW-0560">Oxidoreductase</keyword>
<dbReference type="PANTHER" id="PTHR21266">
    <property type="entry name" value="IRON-SULFUR DOMAIN CONTAINING PROTEIN"/>
    <property type="match status" value="1"/>
</dbReference>
<gene>
    <name evidence="7" type="ORF">FH972_027112</name>
</gene>
<evidence type="ECO:0000256" key="6">
    <source>
        <dbReference type="SAM" id="Phobius"/>
    </source>
</evidence>
<keyword evidence="5 6" id="KW-0472">Membrane</keyword>
<evidence type="ECO:0000313" key="8">
    <source>
        <dbReference type="Proteomes" id="UP000327013"/>
    </source>
</evidence>
<dbReference type="GO" id="GO:0016020">
    <property type="term" value="C:membrane"/>
    <property type="evidence" value="ECO:0007669"/>
    <property type="project" value="UniProtKB-SubCell"/>
</dbReference>
<dbReference type="AlphaFoldDB" id="A0A5N6L615"/>
<keyword evidence="3 6" id="KW-1133">Transmembrane helix</keyword>
<evidence type="ECO:0000256" key="3">
    <source>
        <dbReference type="ARBA" id="ARBA00022989"/>
    </source>
</evidence>
<evidence type="ECO:0000256" key="2">
    <source>
        <dbReference type="ARBA" id="ARBA00022692"/>
    </source>
</evidence>
<evidence type="ECO:0000256" key="5">
    <source>
        <dbReference type="ARBA" id="ARBA00023136"/>
    </source>
</evidence>
<evidence type="ECO:0000313" key="7">
    <source>
        <dbReference type="EMBL" id="KAC0653299.1"/>
    </source>
</evidence>
<evidence type="ECO:0008006" key="9">
    <source>
        <dbReference type="Google" id="ProtNLM"/>
    </source>
</evidence>
<proteinExistence type="predicted"/>
<reference evidence="7 8" key="1">
    <citation type="submission" date="2019-06" db="EMBL/GenBank/DDBJ databases">
        <title>A chromosomal-level reference genome of Carpinus fangiana (Coryloideae, Betulaceae).</title>
        <authorList>
            <person name="Yang X."/>
            <person name="Wang Z."/>
            <person name="Zhang L."/>
            <person name="Hao G."/>
            <person name="Liu J."/>
            <person name="Yang Y."/>
        </authorList>
    </citation>
    <scope>NUCLEOTIDE SEQUENCE [LARGE SCALE GENOMIC DNA]</scope>
    <source>
        <strain evidence="7">Cfa_2016G</strain>
        <tissue evidence="7">Leaf</tissue>
    </source>
</reference>
<comment type="subcellular location">
    <subcellularLocation>
        <location evidence="1">Membrane</location>
    </subcellularLocation>
</comment>
<dbReference type="EMBL" id="VIBQ01000404">
    <property type="protein sequence ID" value="KAC0653299.1"/>
    <property type="molecule type" value="Genomic_DNA"/>
</dbReference>
<protein>
    <recommendedName>
        <fullName evidence="9">Pheophorbide a oxygenase domain-containing protein</fullName>
    </recommendedName>
</protein>
<dbReference type="InterPro" id="IPR050584">
    <property type="entry name" value="Cholesterol_7-desaturase"/>
</dbReference>